<gene>
    <name evidence="2" type="ORF">FGO68_gene2867</name>
</gene>
<keyword evidence="1" id="KW-0472">Membrane</keyword>
<evidence type="ECO:0000313" key="2">
    <source>
        <dbReference type="EMBL" id="TNV83241.1"/>
    </source>
</evidence>
<keyword evidence="3" id="KW-1185">Reference proteome</keyword>
<feature type="transmembrane region" description="Helical" evidence="1">
    <location>
        <begin position="48"/>
        <end position="77"/>
    </location>
</feature>
<feature type="transmembrane region" description="Helical" evidence="1">
    <location>
        <begin position="12"/>
        <end position="42"/>
    </location>
</feature>
<accession>A0A8J8T6F4</accession>
<dbReference type="Proteomes" id="UP000785679">
    <property type="component" value="Unassembled WGS sequence"/>
</dbReference>
<keyword evidence="1" id="KW-1133">Transmembrane helix</keyword>
<protein>
    <submittedName>
        <fullName evidence="2">Uncharacterized protein</fullName>
    </submittedName>
</protein>
<evidence type="ECO:0000313" key="3">
    <source>
        <dbReference type="Proteomes" id="UP000785679"/>
    </source>
</evidence>
<comment type="caution">
    <text evidence="2">The sequence shown here is derived from an EMBL/GenBank/DDBJ whole genome shotgun (WGS) entry which is preliminary data.</text>
</comment>
<dbReference type="EMBL" id="RRYP01004024">
    <property type="protein sequence ID" value="TNV83241.1"/>
    <property type="molecule type" value="Genomic_DNA"/>
</dbReference>
<proteinExistence type="predicted"/>
<keyword evidence="1" id="KW-0812">Transmembrane</keyword>
<reference evidence="2" key="1">
    <citation type="submission" date="2019-06" db="EMBL/GenBank/DDBJ databases">
        <authorList>
            <person name="Zheng W."/>
        </authorList>
    </citation>
    <scope>NUCLEOTIDE SEQUENCE</scope>
    <source>
        <strain evidence="2">QDHG01</strain>
    </source>
</reference>
<sequence length="86" mass="9851">MLQSLLYFDKYYTYLLLLLCASILFMTVISAFSVFCNFFFIFLQTYTFIIEAVVHAIAIGFVAMECLIGALCVLFFFQEAPTGLKK</sequence>
<organism evidence="2 3">
    <name type="scientific">Halteria grandinella</name>
    <dbReference type="NCBI Taxonomy" id="5974"/>
    <lineage>
        <taxon>Eukaryota</taxon>
        <taxon>Sar</taxon>
        <taxon>Alveolata</taxon>
        <taxon>Ciliophora</taxon>
        <taxon>Intramacronucleata</taxon>
        <taxon>Spirotrichea</taxon>
        <taxon>Stichotrichia</taxon>
        <taxon>Sporadotrichida</taxon>
        <taxon>Halteriidae</taxon>
        <taxon>Halteria</taxon>
    </lineage>
</organism>
<evidence type="ECO:0000256" key="1">
    <source>
        <dbReference type="SAM" id="Phobius"/>
    </source>
</evidence>
<dbReference type="AlphaFoldDB" id="A0A8J8T6F4"/>
<name>A0A8J8T6F4_HALGN</name>